<protein>
    <recommendedName>
        <fullName evidence="12">Polyhydroxybutyrate depolymerase</fullName>
    </recommendedName>
</protein>
<dbReference type="GO" id="GO:0030600">
    <property type="term" value="F:feruloyl esterase activity"/>
    <property type="evidence" value="ECO:0007669"/>
    <property type="project" value="InterPro"/>
</dbReference>
<dbReference type="GO" id="GO:0005576">
    <property type="term" value="C:extracellular region"/>
    <property type="evidence" value="ECO:0007669"/>
    <property type="project" value="UniProtKB-SubCell"/>
</dbReference>
<evidence type="ECO:0000256" key="5">
    <source>
        <dbReference type="ARBA" id="ARBA00022801"/>
    </source>
</evidence>
<dbReference type="InterPro" id="IPR029058">
    <property type="entry name" value="AB_hydrolase_fold"/>
</dbReference>
<evidence type="ECO:0000256" key="9">
    <source>
        <dbReference type="SAM" id="SignalP"/>
    </source>
</evidence>
<organism evidence="10 11">
    <name type="scientific">Corynebacterium lipophilum</name>
    <dbReference type="NCBI Taxonomy" id="2804918"/>
    <lineage>
        <taxon>Bacteria</taxon>
        <taxon>Bacillati</taxon>
        <taxon>Actinomycetota</taxon>
        <taxon>Actinomycetes</taxon>
        <taxon>Mycobacteriales</taxon>
        <taxon>Corynebacteriaceae</taxon>
        <taxon>Corynebacterium</taxon>
    </lineage>
</organism>
<dbReference type="InterPro" id="IPR000801">
    <property type="entry name" value="Esterase-like"/>
</dbReference>
<dbReference type="AlphaFoldDB" id="A0AAW5HVV8"/>
<dbReference type="GO" id="GO:0045493">
    <property type="term" value="P:xylan catabolic process"/>
    <property type="evidence" value="ECO:0007669"/>
    <property type="project" value="UniProtKB-KW"/>
</dbReference>
<evidence type="ECO:0000256" key="8">
    <source>
        <dbReference type="SAM" id="MobiDB-lite"/>
    </source>
</evidence>
<dbReference type="InterPro" id="IPR043595">
    <property type="entry name" value="FaeB/C/D"/>
</dbReference>
<comment type="subcellular location">
    <subcellularLocation>
        <location evidence="1">Secreted</location>
    </subcellularLocation>
</comment>
<dbReference type="Gene3D" id="3.40.50.1820">
    <property type="entry name" value="alpha/beta hydrolase"/>
    <property type="match status" value="1"/>
</dbReference>
<keyword evidence="11" id="KW-1185">Reference proteome</keyword>
<dbReference type="SUPFAM" id="SSF53474">
    <property type="entry name" value="alpha/beta-Hydrolases"/>
    <property type="match status" value="1"/>
</dbReference>
<keyword evidence="2" id="KW-0964">Secreted</keyword>
<keyword evidence="7" id="KW-0624">Polysaccharide degradation</keyword>
<dbReference type="RefSeq" id="WP_252931945.1">
    <property type="nucleotide sequence ID" value="NZ_JAEUWV010000017.1"/>
</dbReference>
<keyword evidence="3" id="KW-0858">Xylan degradation</keyword>
<reference evidence="10 11" key="1">
    <citation type="submission" date="2021-01" db="EMBL/GenBank/DDBJ databases">
        <title>Identification and Characterization of Corynebacterium sp.</title>
        <authorList>
            <person name="Luo Q."/>
            <person name="Qu P."/>
            <person name="Chen Q."/>
        </authorList>
    </citation>
    <scope>NUCLEOTIDE SEQUENCE [LARGE SCALE GENOMIC DNA]</scope>
    <source>
        <strain evidence="10 11">MC-18</strain>
    </source>
</reference>
<evidence type="ECO:0000256" key="3">
    <source>
        <dbReference type="ARBA" id="ARBA00022651"/>
    </source>
</evidence>
<evidence type="ECO:0000256" key="6">
    <source>
        <dbReference type="ARBA" id="ARBA00023277"/>
    </source>
</evidence>
<name>A0AAW5HVV8_9CORY</name>
<feature type="region of interest" description="Disordered" evidence="8">
    <location>
        <begin position="34"/>
        <end position="67"/>
    </location>
</feature>
<evidence type="ECO:0000256" key="4">
    <source>
        <dbReference type="ARBA" id="ARBA00022729"/>
    </source>
</evidence>
<accession>A0AAW5HVV8</accession>
<keyword evidence="5" id="KW-0378">Hydrolase</keyword>
<keyword evidence="4 9" id="KW-0732">Signal</keyword>
<dbReference type="PANTHER" id="PTHR38050">
    <property type="match status" value="1"/>
</dbReference>
<dbReference type="Pfam" id="PF00756">
    <property type="entry name" value="Esterase"/>
    <property type="match status" value="1"/>
</dbReference>
<dbReference type="PANTHER" id="PTHR38050:SF2">
    <property type="entry name" value="FERULOYL ESTERASE C-RELATED"/>
    <property type="match status" value="1"/>
</dbReference>
<dbReference type="EMBL" id="JAEUWV010000017">
    <property type="protein sequence ID" value="MCO6395190.1"/>
    <property type="molecule type" value="Genomic_DNA"/>
</dbReference>
<evidence type="ECO:0000256" key="7">
    <source>
        <dbReference type="ARBA" id="ARBA00023326"/>
    </source>
</evidence>
<evidence type="ECO:0000313" key="11">
    <source>
        <dbReference type="Proteomes" id="UP001205920"/>
    </source>
</evidence>
<evidence type="ECO:0000313" key="10">
    <source>
        <dbReference type="EMBL" id="MCO6395190.1"/>
    </source>
</evidence>
<feature type="chain" id="PRO_5043577074" description="Polyhydroxybutyrate depolymerase" evidence="9">
    <location>
        <begin position="29"/>
        <end position="332"/>
    </location>
</feature>
<proteinExistence type="predicted"/>
<gene>
    <name evidence="10" type="ORF">JMN37_09445</name>
</gene>
<evidence type="ECO:0000256" key="1">
    <source>
        <dbReference type="ARBA" id="ARBA00004613"/>
    </source>
</evidence>
<sequence>MNISNTMNRRWSVRTVLLAVLLGCAVMAGCSGDNEEPEAADALPNPLRTVENGSRPDTVAEVEPWSSASVESRTIPAGGLQREYILSLPKGAQQREGLPLILVFHGYTSTAASMQRTTGFNNADAVVAYLQGVNKAWAPAPYANTNARQDLAFADAVRAQLQQEFHTQPARTFAAGFSNGGGFAEFLSCQRPQDYTAVATVSAAVYDAVLEGCSAIPVKRIDIHGTADSVIDYSGGTRHKTHYAGAYQDVEREARRNHCKATGEEAPKPEWSEALPGVAKAEWVGCDAGLVHYKVDGGKHEWLGPGTSPASNLPIGFASEAVLEFFGIGMQK</sequence>
<evidence type="ECO:0008006" key="12">
    <source>
        <dbReference type="Google" id="ProtNLM"/>
    </source>
</evidence>
<evidence type="ECO:0000256" key="2">
    <source>
        <dbReference type="ARBA" id="ARBA00022525"/>
    </source>
</evidence>
<feature type="signal peptide" evidence="9">
    <location>
        <begin position="1"/>
        <end position="28"/>
    </location>
</feature>
<keyword evidence="6" id="KW-0119">Carbohydrate metabolism</keyword>
<dbReference type="Proteomes" id="UP001205920">
    <property type="component" value="Unassembled WGS sequence"/>
</dbReference>
<comment type="caution">
    <text evidence="10">The sequence shown here is derived from an EMBL/GenBank/DDBJ whole genome shotgun (WGS) entry which is preliminary data.</text>
</comment>